<accession>A0A6B2KWV2</accession>
<dbReference type="GO" id="GO:0006886">
    <property type="term" value="P:intracellular protein transport"/>
    <property type="evidence" value="ECO:0007669"/>
    <property type="project" value="InterPro"/>
</dbReference>
<dbReference type="InterPro" id="IPR015943">
    <property type="entry name" value="WD40/YVTN_repeat-like_dom_sf"/>
</dbReference>
<dbReference type="Pfam" id="PF25440">
    <property type="entry name" value="Beta-prop_RIC1_2nd"/>
    <property type="match status" value="1"/>
</dbReference>
<dbReference type="GO" id="GO:0042147">
    <property type="term" value="P:retrograde transport, endosome to Golgi"/>
    <property type="evidence" value="ECO:0007669"/>
    <property type="project" value="TreeGrafter"/>
</dbReference>
<sequence>MYFGVGWPKTFLLPFNMEVLDVCYSSNNDYVAIVTASTVFIWSGKKDFLLLGYLNHSKANITKYGDNLAAFWCGNEVSITTSRGYVIAYKIEPLSTNLIDYPNLSRNDHISLGSEYKIRLTKLNEISVASSEICWICKLSNSNCVVVSKDGYFRLFEKLTLKAPQLLEEVPIQFVKFNQSSHPNNEEKTEVVLGSDVKIEQVRYSESLSCFGVVFSDGRVGVLKMSKDTESLQTLKGSLLPHQNATSIAFNPLYNTLAVGCTTGNIEIYDIPDLLYQRTFSLSLWGILQADTGKVAYLEWSPDFRVLAAGYAERGISVWSLYGCRLLCTLPQLELIKKHDLFLTSKVSASHIAEEVGDHREPAREGVKKMAWGVDGYRLLIAEKGRPGEIMQISFLKTCLGSNPSLSYSMNILLQGEDRLLLLEKRGKLQPEFKWKHLQLPFNYINENWPVRIVSSSRDGNLITAAGKNGFAIYDLNSKKWRLFHKSEESQISCQSICWFKNYMVITSYNSVEMGYEVMFFPDLRNGLKLSNLLYKCAIPFGQKPMYIHSNDEYLVLFTLDNHYCYKIIEIGSPETTKIELQLALQCHLPFQIKNPIITELLPSYTSLGKIDITNQPSETSLPGNPPQTPPHNGSNPLSPSSKNRLKTKLNTLNLFPNGKLCISNSEQSINVALAENVELFWLGNTNVQYLGNTMWAYGKEGLKVWFPFFNLEQDLPLEKKFCSHSSFEFDPEVFPIGFLSEWGVIVGLAQHMSYSSVSSLPCFDVQAKTHPFLHSVLRHEIDNDRLMEATNLAIKYSYVPHFEISLELLLHETLEFEYTNYKKNKSPAVNGVGIEGNAAPKDSGTLRKVVNFLQQFPVEYPTVVVRCARKTDTSYWEMLFETADKPLNLFTKAIELREVTTAASYLRVIMLMDGAAAARRAALQVLELALEQDDMTLLQDLMRLLQPSPDIQPFGESKELDAKSDMNLDDDEYYTQERILAQYSRKLLKTKQIRGIVKFGAIVDRELRGWFQREKTRDAVLLEKDYVDAIEKIHYQFNIEYPLLFFSEPKFEKLEIPEEGLQSSKERHNWKTPVESPLGSPLRKLASAGYASSLSGSNPMNNGLAIKDTGATTSTNIDLEYLLQEFMAVENYGWTLVIATVLLKVTVIKNVLQYHPGMWPGYKHALKQLEKHPGYKDFLANLEKHFMES</sequence>
<reference evidence="6" key="1">
    <citation type="journal article" date="2020" name="J. Eukaryot. Microbiol.">
        <title>De novo Sequencing, Assembly and Annotation of the Transcriptome for the Free-Living Testate Amoeba Arcella intermedia.</title>
        <authorList>
            <person name="Ribeiro G.M."/>
            <person name="Porfirio-Sousa A.L."/>
            <person name="Maurer-Alcala X.X."/>
            <person name="Katz L.A."/>
            <person name="Lahr D.J.G."/>
        </authorList>
    </citation>
    <scope>NUCLEOTIDE SEQUENCE</scope>
</reference>
<dbReference type="GO" id="GO:0000139">
    <property type="term" value="C:Golgi membrane"/>
    <property type="evidence" value="ECO:0007669"/>
    <property type="project" value="TreeGrafter"/>
</dbReference>
<evidence type="ECO:0000256" key="4">
    <source>
        <dbReference type="SAM" id="MobiDB-lite"/>
    </source>
</evidence>
<dbReference type="InterPro" id="IPR009771">
    <property type="entry name" value="RIC1_C"/>
</dbReference>
<dbReference type="AlphaFoldDB" id="A0A6B2KWV2"/>
<dbReference type="PANTHER" id="PTHR22746">
    <property type="entry name" value="RAB6A-GEF COMPLEX PARTNER PROTEIN 1"/>
    <property type="match status" value="1"/>
</dbReference>
<feature type="compositionally biased region" description="Polar residues" evidence="4">
    <location>
        <begin position="631"/>
        <end position="643"/>
    </location>
</feature>
<feature type="domain" description="RIC1 C-terminal alpha solenoid region" evidence="5">
    <location>
        <begin position="775"/>
        <end position="947"/>
    </location>
</feature>
<comment type="subcellular location">
    <subcellularLocation>
        <location evidence="1">Membrane</location>
    </subcellularLocation>
</comment>
<dbReference type="GO" id="GO:0005829">
    <property type="term" value="C:cytosol"/>
    <property type="evidence" value="ECO:0007669"/>
    <property type="project" value="TreeGrafter"/>
</dbReference>
<evidence type="ECO:0000256" key="3">
    <source>
        <dbReference type="PROSITE-ProRule" id="PRU00221"/>
    </source>
</evidence>
<proteinExistence type="predicted"/>
<keyword evidence="2" id="KW-0472">Membrane</keyword>
<evidence type="ECO:0000313" key="6">
    <source>
        <dbReference type="EMBL" id="NDV29127.1"/>
    </source>
</evidence>
<dbReference type="Pfam" id="PF07064">
    <property type="entry name" value="RIC1"/>
    <property type="match status" value="1"/>
</dbReference>
<keyword evidence="3" id="KW-0853">WD repeat</keyword>
<dbReference type="InterPro" id="IPR001680">
    <property type="entry name" value="WD40_rpt"/>
</dbReference>
<protein>
    <recommendedName>
        <fullName evidence="5">RIC1 C-terminal alpha solenoid region domain-containing protein</fullName>
    </recommendedName>
</protein>
<dbReference type="GO" id="GO:0034066">
    <property type="term" value="C:Ric1-Rgp1 guanyl-nucleotide exchange factor complex"/>
    <property type="evidence" value="ECO:0007669"/>
    <property type="project" value="InterPro"/>
</dbReference>
<feature type="region of interest" description="Disordered" evidence="4">
    <location>
        <begin position="616"/>
        <end position="643"/>
    </location>
</feature>
<organism evidence="6">
    <name type="scientific">Arcella intermedia</name>
    <dbReference type="NCBI Taxonomy" id="1963864"/>
    <lineage>
        <taxon>Eukaryota</taxon>
        <taxon>Amoebozoa</taxon>
        <taxon>Tubulinea</taxon>
        <taxon>Elardia</taxon>
        <taxon>Arcellinida</taxon>
        <taxon>Sphaerothecina</taxon>
        <taxon>Arcellidae</taxon>
        <taxon>Arcella</taxon>
    </lineage>
</organism>
<evidence type="ECO:0000256" key="1">
    <source>
        <dbReference type="ARBA" id="ARBA00004370"/>
    </source>
</evidence>
<name>A0A6B2KWV2_9EUKA</name>
<dbReference type="PROSITE" id="PS50082">
    <property type="entry name" value="WD_REPEATS_2"/>
    <property type="match status" value="1"/>
</dbReference>
<dbReference type="EMBL" id="GIBP01000158">
    <property type="protein sequence ID" value="NDV29127.1"/>
    <property type="molecule type" value="Transcribed_RNA"/>
</dbReference>
<evidence type="ECO:0000259" key="5">
    <source>
        <dbReference type="Pfam" id="PF07064"/>
    </source>
</evidence>
<dbReference type="Gene3D" id="2.130.10.10">
    <property type="entry name" value="YVTN repeat-like/Quinoprotein amine dehydrogenase"/>
    <property type="match status" value="1"/>
</dbReference>
<feature type="repeat" description="WD" evidence="3">
    <location>
        <begin position="288"/>
        <end position="321"/>
    </location>
</feature>
<dbReference type="InterPro" id="IPR040096">
    <property type="entry name" value="Ric1"/>
</dbReference>
<dbReference type="SMART" id="SM00320">
    <property type="entry name" value="WD40"/>
    <property type="match status" value="5"/>
</dbReference>
<evidence type="ECO:0000256" key="2">
    <source>
        <dbReference type="ARBA" id="ARBA00023136"/>
    </source>
</evidence>
<dbReference type="PANTHER" id="PTHR22746:SF10">
    <property type="entry name" value="GUANINE NUCLEOTIDE EXCHANGE FACTOR SUBUNIT RIC1"/>
    <property type="match status" value="1"/>
</dbReference>
<dbReference type="InterPro" id="IPR036322">
    <property type="entry name" value="WD40_repeat_dom_sf"/>
</dbReference>
<dbReference type="SUPFAM" id="SSF50978">
    <property type="entry name" value="WD40 repeat-like"/>
    <property type="match status" value="1"/>
</dbReference>